<comment type="caution">
    <text evidence="1">The sequence shown here is derived from an EMBL/GenBank/DDBJ whole genome shotgun (WGS) entry which is preliminary data.</text>
</comment>
<dbReference type="AlphaFoldDB" id="A0A645IK81"/>
<dbReference type="EMBL" id="VSSQ01117070">
    <property type="protein sequence ID" value="MPN51691.1"/>
    <property type="molecule type" value="Genomic_DNA"/>
</dbReference>
<evidence type="ECO:0000313" key="1">
    <source>
        <dbReference type="EMBL" id="MPN51691.1"/>
    </source>
</evidence>
<organism evidence="1">
    <name type="scientific">bioreactor metagenome</name>
    <dbReference type="NCBI Taxonomy" id="1076179"/>
    <lineage>
        <taxon>unclassified sequences</taxon>
        <taxon>metagenomes</taxon>
        <taxon>ecological metagenomes</taxon>
    </lineage>
</organism>
<accession>A0A645IK81</accession>
<sequence length="81" mass="8902">MRRTVRQLADAIASVRRQAVHAPGFGEFLAVSRISHILIARIGIRQRTHIARALNVVLATYRVNAHAGLTEVAGQHREAGQ</sequence>
<proteinExistence type="predicted"/>
<protein>
    <submittedName>
        <fullName evidence="1">Uncharacterized protein</fullName>
    </submittedName>
</protein>
<gene>
    <name evidence="1" type="ORF">SDC9_199340</name>
</gene>
<name>A0A645IK81_9ZZZZ</name>
<reference evidence="1" key="1">
    <citation type="submission" date="2019-08" db="EMBL/GenBank/DDBJ databases">
        <authorList>
            <person name="Kucharzyk K."/>
            <person name="Murdoch R.W."/>
            <person name="Higgins S."/>
            <person name="Loffler F."/>
        </authorList>
    </citation>
    <scope>NUCLEOTIDE SEQUENCE</scope>
</reference>